<dbReference type="CDD" id="cd01651">
    <property type="entry name" value="RT_G2_intron"/>
    <property type="match status" value="1"/>
</dbReference>
<dbReference type="InterPro" id="IPR051083">
    <property type="entry name" value="GrpII_Intron_Splice-Mob/Def"/>
</dbReference>
<evidence type="ECO:0000256" key="3">
    <source>
        <dbReference type="ARBA" id="ARBA00022695"/>
    </source>
</evidence>
<dbReference type="Proteomes" id="UP000192739">
    <property type="component" value="Unassembled WGS sequence"/>
</dbReference>
<evidence type="ECO:0000313" key="12">
    <source>
        <dbReference type="EMBL" id="ORB10675.1"/>
    </source>
</evidence>
<comment type="function">
    <text evidence="8">Poorly processive, error-prone DNA polymerase involved in untargeted mutagenesis. Copies undamaged DNA at stalled replication forks, which arise in vivo from mismatched or misaligned primer ends. These misaligned primers can be extended by PolIV. Exhibits no 3'-5' exonuclease (proofreading) activity. May be involved in translesional synthesis, in conjunction with the beta clamp from PolIII.</text>
</comment>
<keyword evidence="5" id="KW-0460">Magnesium</keyword>
<sequence length="437" mass="50137">MRSGVSAGAAEGVRDGQDLWEQVFAPANLAVALGRVERNRGAAGVDDVSAQELRNWCRDNWAGVRAALDAGTYRPMPVRQVMIPKPDGGQRKLGVPTVLDRLIQQAIAQVLTPVFDPGFVPVSYGFRPGKSAHDAVKVARLVIEQGYRWVVEVDLDAFFDRVNHDVLMARVARKVNDKRLLKLIRRYLEAGIMADGVRQAVSQGTPQGSPLSPLLSNIMLDDFDQEFWARGHRFVRYADDIRVFVKSKRAAERVLEQGTRLLEQRLKLRVNQAKSSIAPATTAVLLGFGFFFTTSGVKIRVAPKAWQRAKARIRSLTSRRWSVAMEYRIMRLNQYVRGWMGYFRLADTPRKFRDLDEWFRRRLRQIRWKEWKRVRTKVANLRALGIRADLAWQWGMSSRGYWRIAGSPVLTRALPNRYWDRQGLITFHHAWARFHTT</sequence>
<keyword evidence="13" id="KW-1185">Reference proteome</keyword>
<gene>
    <name evidence="12" type="ORF">BST27_00220</name>
</gene>
<dbReference type="InterPro" id="IPR030931">
    <property type="entry name" value="Group_II_RT_mat"/>
</dbReference>
<evidence type="ECO:0000256" key="9">
    <source>
        <dbReference type="ARBA" id="ARBA00034120"/>
    </source>
</evidence>
<keyword evidence="3" id="KW-0548">Nucleotidyltransferase</keyword>
<protein>
    <recommendedName>
        <fullName evidence="1">RNA-directed DNA polymerase</fullName>
        <ecNumber evidence="1">2.7.7.49</ecNumber>
    </recommendedName>
</protein>
<dbReference type="AlphaFoldDB" id="A0A1E3SF93"/>
<dbReference type="EMBL" id="MVHT01000001">
    <property type="protein sequence ID" value="ORB10675.1"/>
    <property type="molecule type" value="Genomic_DNA"/>
</dbReference>
<evidence type="ECO:0000256" key="7">
    <source>
        <dbReference type="ARBA" id="ARBA00023118"/>
    </source>
</evidence>
<evidence type="ECO:0000313" key="13">
    <source>
        <dbReference type="Proteomes" id="UP000192739"/>
    </source>
</evidence>
<dbReference type="Gene3D" id="3.30.70.270">
    <property type="match status" value="1"/>
</dbReference>
<name>A0A1E3SF93_MYCIE</name>
<accession>A0A1E3SF93</accession>
<evidence type="ECO:0000256" key="6">
    <source>
        <dbReference type="ARBA" id="ARBA00022918"/>
    </source>
</evidence>
<dbReference type="InterPro" id="IPR043128">
    <property type="entry name" value="Rev_trsase/Diguanyl_cyclase"/>
</dbReference>
<evidence type="ECO:0000256" key="1">
    <source>
        <dbReference type="ARBA" id="ARBA00012493"/>
    </source>
</evidence>
<reference evidence="12 13" key="1">
    <citation type="submission" date="2017-02" db="EMBL/GenBank/DDBJ databases">
        <title>The new phylogeny of genus Mycobacterium.</title>
        <authorList>
            <person name="Tortoli E."/>
            <person name="Trovato A."/>
            <person name="Cirillo D.M."/>
        </authorList>
    </citation>
    <scope>NUCLEOTIDE SEQUENCE [LARGE SCALE GENOMIC DNA]</scope>
    <source>
        <strain evidence="12 13">DSM 44049</strain>
    </source>
</reference>
<evidence type="ECO:0000256" key="8">
    <source>
        <dbReference type="ARBA" id="ARBA00025589"/>
    </source>
</evidence>
<dbReference type="STRING" id="28445.BHQ20_11430"/>
<feature type="domain" description="Reverse transcriptase" evidence="11">
    <location>
        <begin position="64"/>
        <end position="290"/>
    </location>
</feature>
<comment type="similarity">
    <text evidence="9">Belongs to the bacterial reverse transcriptase family.</text>
</comment>
<dbReference type="Pfam" id="PF00078">
    <property type="entry name" value="RVT_1"/>
    <property type="match status" value="1"/>
</dbReference>
<dbReference type="PANTHER" id="PTHR34047">
    <property type="entry name" value="NUCLEAR INTRON MATURASE 1, MITOCHONDRIAL-RELATED"/>
    <property type="match status" value="1"/>
</dbReference>
<keyword evidence="6 12" id="KW-0695">RNA-directed DNA polymerase</keyword>
<dbReference type="PROSITE" id="PS50878">
    <property type="entry name" value="RT_POL"/>
    <property type="match status" value="1"/>
</dbReference>
<keyword evidence="4" id="KW-0479">Metal-binding</keyword>
<proteinExistence type="inferred from homology"/>
<dbReference type="GO" id="GO:0051607">
    <property type="term" value="P:defense response to virus"/>
    <property type="evidence" value="ECO:0007669"/>
    <property type="project" value="UniProtKB-KW"/>
</dbReference>
<evidence type="ECO:0000256" key="2">
    <source>
        <dbReference type="ARBA" id="ARBA00022679"/>
    </source>
</evidence>
<comment type="catalytic activity">
    <reaction evidence="10">
        <text>DNA(n) + a 2'-deoxyribonucleoside 5'-triphosphate = DNA(n+1) + diphosphate</text>
        <dbReference type="Rhea" id="RHEA:22508"/>
        <dbReference type="Rhea" id="RHEA-COMP:17339"/>
        <dbReference type="Rhea" id="RHEA-COMP:17340"/>
        <dbReference type="ChEBI" id="CHEBI:33019"/>
        <dbReference type="ChEBI" id="CHEBI:61560"/>
        <dbReference type="ChEBI" id="CHEBI:173112"/>
        <dbReference type="EC" id="2.7.7.49"/>
    </reaction>
</comment>
<dbReference type="PANTHER" id="PTHR34047:SF8">
    <property type="entry name" value="PROTEIN YKFC"/>
    <property type="match status" value="1"/>
</dbReference>
<evidence type="ECO:0000256" key="10">
    <source>
        <dbReference type="ARBA" id="ARBA00048173"/>
    </source>
</evidence>
<evidence type="ECO:0000259" key="11">
    <source>
        <dbReference type="PROSITE" id="PS50878"/>
    </source>
</evidence>
<organism evidence="12 13">
    <name type="scientific">Mycobacterium intermedium</name>
    <dbReference type="NCBI Taxonomy" id="28445"/>
    <lineage>
        <taxon>Bacteria</taxon>
        <taxon>Bacillati</taxon>
        <taxon>Actinomycetota</taxon>
        <taxon>Actinomycetes</taxon>
        <taxon>Mycobacteriales</taxon>
        <taxon>Mycobacteriaceae</taxon>
        <taxon>Mycobacterium</taxon>
        <taxon>Mycobacterium simiae complex</taxon>
    </lineage>
</organism>
<dbReference type="GO" id="GO:0003723">
    <property type="term" value="F:RNA binding"/>
    <property type="evidence" value="ECO:0007669"/>
    <property type="project" value="InterPro"/>
</dbReference>
<dbReference type="Pfam" id="PF08388">
    <property type="entry name" value="GIIM"/>
    <property type="match status" value="1"/>
</dbReference>
<dbReference type="GO" id="GO:0046872">
    <property type="term" value="F:metal ion binding"/>
    <property type="evidence" value="ECO:0007669"/>
    <property type="project" value="UniProtKB-KW"/>
</dbReference>
<dbReference type="NCBIfam" id="TIGR04416">
    <property type="entry name" value="group_II_RT_mat"/>
    <property type="match status" value="1"/>
</dbReference>
<dbReference type="InterPro" id="IPR000123">
    <property type="entry name" value="Reverse_transcriptase_msDNA"/>
</dbReference>
<keyword evidence="7" id="KW-0051">Antiviral defense</keyword>
<dbReference type="SUPFAM" id="SSF56672">
    <property type="entry name" value="DNA/RNA polymerases"/>
    <property type="match status" value="1"/>
</dbReference>
<dbReference type="PRINTS" id="PR00866">
    <property type="entry name" value="RNADNAPOLMS"/>
</dbReference>
<evidence type="ECO:0000256" key="5">
    <source>
        <dbReference type="ARBA" id="ARBA00022842"/>
    </source>
</evidence>
<keyword evidence="2" id="KW-0808">Transferase</keyword>
<dbReference type="GO" id="GO:0003964">
    <property type="term" value="F:RNA-directed DNA polymerase activity"/>
    <property type="evidence" value="ECO:0007669"/>
    <property type="project" value="UniProtKB-KW"/>
</dbReference>
<comment type="caution">
    <text evidence="12">The sequence shown here is derived from an EMBL/GenBank/DDBJ whole genome shotgun (WGS) entry which is preliminary data.</text>
</comment>
<evidence type="ECO:0000256" key="4">
    <source>
        <dbReference type="ARBA" id="ARBA00022723"/>
    </source>
</evidence>
<dbReference type="InterPro" id="IPR013597">
    <property type="entry name" value="Mat_intron_G2"/>
</dbReference>
<dbReference type="EC" id="2.7.7.49" evidence="1"/>
<dbReference type="InterPro" id="IPR000477">
    <property type="entry name" value="RT_dom"/>
</dbReference>
<dbReference type="InterPro" id="IPR043502">
    <property type="entry name" value="DNA/RNA_pol_sf"/>
</dbReference>